<dbReference type="Pfam" id="PF22682">
    <property type="entry name" value="Ribosomal_uL24m-like"/>
    <property type="match status" value="1"/>
</dbReference>
<sequence length="450" mass="50315">MQIRLPSPSRTHEHHRPPNPTTTRPRTRRPLWTPEPLDQTPGFPFDSSESPPAQTEQNSQSSNRTEPPPSTNREAMLKLARRTAMAERQAARRAARKQAVEDKSAKWTRIHQEARIARDLRGERAAARVARREDWEQGPLAPRRNSAAGDGRSSAQGLYYGSIGPERLKPESRLRDFEAEARCAWAGGTKHLCLAVGDRAVVLEGPEKGRIGTVKEVNAEKGWAVLNNVGVANIHLPEFIMPSAEEPVQPMEYAIPISSLRLVHPIPDPKTGALRDAIIRELVPHNITFDRQSRYVGWQRLVPGLNIQIPWPKREAQTYTDHKCDTLRVDVERKTYVPTLLKPPVPAAVIDELRNRYSKFRTRHEPEYVARKEAEAEAAAARAALASTMRTPLQEFHAETKRARLARGQPALSDEMLERIGQVIARNKERTLAAVGASEVAPPATSAPES</sequence>
<feature type="region of interest" description="Disordered" evidence="4">
    <location>
        <begin position="1"/>
        <end position="104"/>
    </location>
</feature>
<accession>A0A507ATA9</accession>
<evidence type="ECO:0000256" key="2">
    <source>
        <dbReference type="ARBA" id="ARBA00022980"/>
    </source>
</evidence>
<dbReference type="Proteomes" id="UP000319257">
    <property type="component" value="Unassembled WGS sequence"/>
</dbReference>
<dbReference type="Gene3D" id="2.30.30.30">
    <property type="match status" value="1"/>
</dbReference>
<dbReference type="OrthoDB" id="359154at2759"/>
<keyword evidence="3" id="KW-0687">Ribonucleoprotein</keyword>
<dbReference type="InterPro" id="IPR003256">
    <property type="entry name" value="Ribosomal_uL24"/>
</dbReference>
<dbReference type="GO" id="GO:0005840">
    <property type="term" value="C:ribosome"/>
    <property type="evidence" value="ECO:0007669"/>
    <property type="project" value="UniProtKB-KW"/>
</dbReference>
<dbReference type="STRING" id="1093900.A0A507ATA9"/>
<dbReference type="InterPro" id="IPR008991">
    <property type="entry name" value="Translation_prot_SH3-like_sf"/>
</dbReference>
<comment type="similarity">
    <text evidence="1">Belongs to the universal ribosomal protein uL24 family.</text>
</comment>
<evidence type="ECO:0000313" key="6">
    <source>
        <dbReference type="EMBL" id="TPX10983.1"/>
    </source>
</evidence>
<dbReference type="RefSeq" id="XP_030992694.1">
    <property type="nucleotide sequence ID" value="XM_031142828.1"/>
</dbReference>
<keyword evidence="7" id="KW-1185">Reference proteome</keyword>
<dbReference type="AlphaFoldDB" id="A0A507ATA9"/>
<dbReference type="GO" id="GO:0003723">
    <property type="term" value="F:RNA binding"/>
    <property type="evidence" value="ECO:0007669"/>
    <property type="project" value="InterPro"/>
</dbReference>
<dbReference type="InterPro" id="IPR005824">
    <property type="entry name" value="KOW"/>
</dbReference>
<dbReference type="InterPro" id="IPR041988">
    <property type="entry name" value="Ribosomal_uL24_KOW"/>
</dbReference>
<dbReference type="InParanoid" id="A0A507ATA9"/>
<comment type="caution">
    <text evidence="6">The sequence shown here is derived from an EMBL/GenBank/DDBJ whole genome shotgun (WGS) entry which is preliminary data.</text>
</comment>
<keyword evidence="2" id="KW-0689">Ribosomal protein</keyword>
<dbReference type="SUPFAM" id="SSF50104">
    <property type="entry name" value="Translation proteins SH3-like domain"/>
    <property type="match status" value="1"/>
</dbReference>
<dbReference type="CDD" id="cd06089">
    <property type="entry name" value="KOW_RPL26"/>
    <property type="match status" value="1"/>
</dbReference>
<evidence type="ECO:0000259" key="5">
    <source>
        <dbReference type="SMART" id="SM00739"/>
    </source>
</evidence>
<dbReference type="InterPro" id="IPR014722">
    <property type="entry name" value="Rib_uL2_dom2"/>
</dbReference>
<feature type="region of interest" description="Disordered" evidence="4">
    <location>
        <begin position="134"/>
        <end position="164"/>
    </location>
</feature>
<feature type="compositionally biased region" description="Polar residues" evidence="4">
    <location>
        <begin position="47"/>
        <end position="65"/>
    </location>
</feature>
<name>A0A507ATA9_9PEZI</name>
<reference evidence="6 7" key="1">
    <citation type="submission" date="2019-06" db="EMBL/GenBank/DDBJ databases">
        <title>Draft genome sequence of the filamentous fungus Phialemoniopsis curvata isolated from diesel fuel.</title>
        <authorList>
            <person name="Varaljay V.A."/>
            <person name="Lyon W.J."/>
            <person name="Crouch A.L."/>
            <person name="Drake C.E."/>
            <person name="Hollomon J.M."/>
            <person name="Nadeau L.J."/>
            <person name="Nunn H.S."/>
            <person name="Stevenson B.S."/>
            <person name="Bojanowski C.L."/>
            <person name="Crookes-Goodson W.J."/>
        </authorList>
    </citation>
    <scope>NUCLEOTIDE SEQUENCE [LARGE SCALE GENOMIC DNA]</scope>
    <source>
        <strain evidence="6 7">D216</strain>
    </source>
</reference>
<protein>
    <recommendedName>
        <fullName evidence="5">KOW domain-containing protein</fullName>
    </recommendedName>
</protein>
<evidence type="ECO:0000256" key="4">
    <source>
        <dbReference type="SAM" id="MobiDB-lite"/>
    </source>
</evidence>
<organism evidence="6 7">
    <name type="scientific">Thyridium curvatum</name>
    <dbReference type="NCBI Taxonomy" id="1093900"/>
    <lineage>
        <taxon>Eukaryota</taxon>
        <taxon>Fungi</taxon>
        <taxon>Dikarya</taxon>
        <taxon>Ascomycota</taxon>
        <taxon>Pezizomycotina</taxon>
        <taxon>Sordariomycetes</taxon>
        <taxon>Sordariomycetidae</taxon>
        <taxon>Thyridiales</taxon>
        <taxon>Thyridiaceae</taxon>
        <taxon>Thyridium</taxon>
    </lineage>
</organism>
<gene>
    <name evidence="6" type="ORF">E0L32_008020</name>
</gene>
<dbReference type="GO" id="GO:0003735">
    <property type="term" value="F:structural constituent of ribosome"/>
    <property type="evidence" value="ECO:0007669"/>
    <property type="project" value="InterPro"/>
</dbReference>
<dbReference type="SMART" id="SM00739">
    <property type="entry name" value="KOW"/>
    <property type="match status" value="1"/>
</dbReference>
<proteinExistence type="inferred from homology"/>
<dbReference type="PANTHER" id="PTHR12903">
    <property type="entry name" value="MITOCHONDRIAL RIBOSOMAL PROTEIN L24"/>
    <property type="match status" value="1"/>
</dbReference>
<feature type="domain" description="KOW" evidence="5">
    <location>
        <begin position="193"/>
        <end position="220"/>
    </location>
</feature>
<evidence type="ECO:0000313" key="7">
    <source>
        <dbReference type="Proteomes" id="UP000319257"/>
    </source>
</evidence>
<dbReference type="FunCoup" id="A0A507ATA9">
    <property type="interactions" value="134"/>
</dbReference>
<evidence type="ECO:0000256" key="1">
    <source>
        <dbReference type="ARBA" id="ARBA00010618"/>
    </source>
</evidence>
<evidence type="ECO:0000256" key="3">
    <source>
        <dbReference type="ARBA" id="ARBA00023274"/>
    </source>
</evidence>
<dbReference type="GO" id="GO:0006412">
    <property type="term" value="P:translation"/>
    <property type="evidence" value="ECO:0007669"/>
    <property type="project" value="InterPro"/>
</dbReference>
<dbReference type="GO" id="GO:1990904">
    <property type="term" value="C:ribonucleoprotein complex"/>
    <property type="evidence" value="ECO:0007669"/>
    <property type="project" value="UniProtKB-KW"/>
</dbReference>
<dbReference type="GeneID" id="41975467"/>
<dbReference type="EMBL" id="SKBQ01000051">
    <property type="protein sequence ID" value="TPX10983.1"/>
    <property type="molecule type" value="Genomic_DNA"/>
</dbReference>